<protein>
    <submittedName>
        <fullName evidence="1">Uncharacterized protein</fullName>
    </submittedName>
</protein>
<dbReference type="Proteomes" id="UP000655208">
    <property type="component" value="Unassembled WGS sequence"/>
</dbReference>
<reference evidence="1" key="2">
    <citation type="submission" date="2020-09" db="EMBL/GenBank/DDBJ databases">
        <authorList>
            <person name="Sun Q."/>
            <person name="Zhou Y."/>
        </authorList>
    </citation>
    <scope>NUCLEOTIDE SEQUENCE</scope>
    <source>
        <strain evidence="1">CGMCC 4.7308</strain>
    </source>
</reference>
<reference evidence="1" key="1">
    <citation type="journal article" date="2014" name="Int. J. Syst. Evol. Microbiol.">
        <title>Complete genome sequence of Corynebacterium casei LMG S-19264T (=DSM 44701T), isolated from a smear-ripened cheese.</title>
        <authorList>
            <consortium name="US DOE Joint Genome Institute (JGI-PGF)"/>
            <person name="Walter F."/>
            <person name="Albersmeier A."/>
            <person name="Kalinowski J."/>
            <person name="Ruckert C."/>
        </authorList>
    </citation>
    <scope>NUCLEOTIDE SEQUENCE</scope>
    <source>
        <strain evidence="1">CGMCC 4.7308</strain>
    </source>
</reference>
<keyword evidence="2" id="KW-1185">Reference proteome</keyword>
<proteinExistence type="predicted"/>
<evidence type="ECO:0000313" key="2">
    <source>
        <dbReference type="Proteomes" id="UP000655208"/>
    </source>
</evidence>
<accession>A0A917SW44</accession>
<comment type="caution">
    <text evidence="1">The sequence shown here is derived from an EMBL/GenBank/DDBJ whole genome shotgun (WGS) entry which is preliminary data.</text>
</comment>
<dbReference type="EMBL" id="BMNA01000004">
    <property type="protein sequence ID" value="GGM01558.1"/>
    <property type="molecule type" value="Genomic_DNA"/>
</dbReference>
<organism evidence="1 2">
    <name type="scientific">Nakamurella endophytica</name>
    <dbReference type="NCBI Taxonomy" id="1748367"/>
    <lineage>
        <taxon>Bacteria</taxon>
        <taxon>Bacillati</taxon>
        <taxon>Actinomycetota</taxon>
        <taxon>Actinomycetes</taxon>
        <taxon>Nakamurellales</taxon>
        <taxon>Nakamurellaceae</taxon>
        <taxon>Nakamurella</taxon>
    </lineage>
</organism>
<name>A0A917SW44_9ACTN</name>
<evidence type="ECO:0000313" key="1">
    <source>
        <dbReference type="EMBL" id="GGM01558.1"/>
    </source>
</evidence>
<gene>
    <name evidence="1" type="ORF">GCM10011594_22020</name>
</gene>
<sequence length="150" mass="15639">MGDNATAWVTSTCTDLSAILRQIQENQPKLASTAGLEEVRQALVDYYAASSKTVGDAVDHAEAVGAPDVPNGAAIDKAYRSFLSGLVDIFYNAVLDISSAQDLSAIRAVNDKVDTDVTALANDSDALGDLQNGELASLAKKIPACKPLQG</sequence>
<dbReference type="AlphaFoldDB" id="A0A917SW44"/>